<comment type="caution">
    <text evidence="9">The sequence shown here is derived from an EMBL/GenBank/DDBJ whole genome shotgun (WGS) entry which is preliminary data.</text>
</comment>
<evidence type="ECO:0000313" key="9">
    <source>
        <dbReference type="EMBL" id="GFZ11658.1"/>
    </source>
</evidence>
<evidence type="ECO:0000256" key="7">
    <source>
        <dbReference type="SAM" id="MobiDB-lite"/>
    </source>
</evidence>
<evidence type="ECO:0000256" key="2">
    <source>
        <dbReference type="ARBA" id="ARBA00022723"/>
    </source>
</evidence>
<keyword evidence="3 9" id="KW-0223">Dioxygenase</keyword>
<proteinExistence type="inferred from homology"/>
<dbReference type="Gene3D" id="2.60.120.590">
    <property type="entry name" value="Alpha-ketoglutarate-dependent dioxygenase AlkB-like"/>
    <property type="match status" value="1"/>
</dbReference>
<dbReference type="OrthoDB" id="6614653at2759"/>
<name>A0A7J0GLP7_9ERIC</name>
<dbReference type="InterPro" id="IPR037151">
    <property type="entry name" value="AlkB-like_sf"/>
</dbReference>
<dbReference type="GO" id="GO:0035513">
    <property type="term" value="P:oxidative RNA demethylation"/>
    <property type="evidence" value="ECO:0007669"/>
    <property type="project" value="TreeGrafter"/>
</dbReference>
<keyword evidence="2 6" id="KW-0479">Metal-binding</keyword>
<protein>
    <submittedName>
        <fullName evidence="9">2-oxoglutarate-dependent dioxygenase family protein</fullName>
    </submittedName>
</protein>
<comment type="similarity">
    <text evidence="1">Belongs to the alkB family.</text>
</comment>
<evidence type="ECO:0000256" key="3">
    <source>
        <dbReference type="ARBA" id="ARBA00022964"/>
    </source>
</evidence>
<feature type="region of interest" description="Disordered" evidence="7">
    <location>
        <begin position="55"/>
        <end position="88"/>
    </location>
</feature>
<dbReference type="InterPro" id="IPR004574">
    <property type="entry name" value="Alkb"/>
</dbReference>
<feature type="compositionally biased region" description="Low complexity" evidence="7">
    <location>
        <begin position="13"/>
        <end position="27"/>
    </location>
</feature>
<evidence type="ECO:0000313" key="10">
    <source>
        <dbReference type="Proteomes" id="UP000585474"/>
    </source>
</evidence>
<keyword evidence="5 6" id="KW-0408">Iron</keyword>
<dbReference type="InterPro" id="IPR027450">
    <property type="entry name" value="AlkB-like"/>
</dbReference>
<evidence type="ECO:0000256" key="1">
    <source>
        <dbReference type="ARBA" id="ARBA00007879"/>
    </source>
</evidence>
<reference evidence="9 10" key="1">
    <citation type="submission" date="2019-07" db="EMBL/GenBank/DDBJ databases">
        <title>De Novo Assembly of kiwifruit Actinidia rufa.</title>
        <authorList>
            <person name="Sugita-Konishi S."/>
            <person name="Sato K."/>
            <person name="Mori E."/>
            <person name="Abe Y."/>
            <person name="Kisaki G."/>
            <person name="Hamano K."/>
            <person name="Suezawa K."/>
            <person name="Otani M."/>
            <person name="Fukuda T."/>
            <person name="Manabe T."/>
            <person name="Gomi K."/>
            <person name="Tabuchi M."/>
            <person name="Akimitsu K."/>
            <person name="Kataoka I."/>
        </authorList>
    </citation>
    <scope>NUCLEOTIDE SEQUENCE [LARGE SCALE GENOMIC DNA]</scope>
    <source>
        <strain evidence="10">cv. Fuchu</strain>
    </source>
</reference>
<organism evidence="9 10">
    <name type="scientific">Actinidia rufa</name>
    <dbReference type="NCBI Taxonomy" id="165716"/>
    <lineage>
        <taxon>Eukaryota</taxon>
        <taxon>Viridiplantae</taxon>
        <taxon>Streptophyta</taxon>
        <taxon>Embryophyta</taxon>
        <taxon>Tracheophyta</taxon>
        <taxon>Spermatophyta</taxon>
        <taxon>Magnoliopsida</taxon>
        <taxon>eudicotyledons</taxon>
        <taxon>Gunneridae</taxon>
        <taxon>Pentapetalae</taxon>
        <taxon>asterids</taxon>
        <taxon>Ericales</taxon>
        <taxon>Actinidiaceae</taxon>
        <taxon>Actinidia</taxon>
    </lineage>
</organism>
<keyword evidence="10" id="KW-1185">Reference proteome</keyword>
<dbReference type="GO" id="GO:0005737">
    <property type="term" value="C:cytoplasm"/>
    <property type="evidence" value="ECO:0007669"/>
    <property type="project" value="TreeGrafter"/>
</dbReference>
<evidence type="ECO:0000256" key="5">
    <source>
        <dbReference type="ARBA" id="ARBA00023004"/>
    </source>
</evidence>
<keyword evidence="4" id="KW-0560">Oxidoreductase</keyword>
<dbReference type="EMBL" id="BJWL01000023">
    <property type="protein sequence ID" value="GFZ11658.1"/>
    <property type="molecule type" value="Genomic_DNA"/>
</dbReference>
<dbReference type="SUPFAM" id="SSF51197">
    <property type="entry name" value="Clavaminate synthase-like"/>
    <property type="match status" value="1"/>
</dbReference>
<dbReference type="GO" id="GO:0008198">
    <property type="term" value="F:ferrous iron binding"/>
    <property type="evidence" value="ECO:0007669"/>
    <property type="project" value="TreeGrafter"/>
</dbReference>
<evidence type="ECO:0000256" key="6">
    <source>
        <dbReference type="PIRSR" id="PIRSR604574-2"/>
    </source>
</evidence>
<feature type="compositionally biased region" description="Low complexity" evidence="7">
    <location>
        <begin position="69"/>
        <end position="82"/>
    </location>
</feature>
<dbReference type="Pfam" id="PF13532">
    <property type="entry name" value="2OG-FeII_Oxy_2"/>
    <property type="match status" value="1"/>
</dbReference>
<dbReference type="PANTHER" id="PTHR16557">
    <property type="entry name" value="ALKYLATED DNA REPAIR PROTEIN ALKB-RELATED"/>
    <property type="match status" value="1"/>
</dbReference>
<evidence type="ECO:0000259" key="8">
    <source>
        <dbReference type="Pfam" id="PF13532"/>
    </source>
</evidence>
<dbReference type="GO" id="GO:0035516">
    <property type="term" value="F:broad specificity oxidative DNA demethylase activity"/>
    <property type="evidence" value="ECO:0007669"/>
    <property type="project" value="TreeGrafter"/>
</dbReference>
<dbReference type="AlphaFoldDB" id="A0A7J0GLP7"/>
<feature type="binding site" evidence="6">
    <location>
        <position position="203"/>
    </location>
    <ligand>
        <name>Fe cation</name>
        <dbReference type="ChEBI" id="CHEBI:24875"/>
        <note>catalytic</note>
    </ligand>
</feature>
<dbReference type="GO" id="GO:0035515">
    <property type="term" value="F:oxidative RNA demethylase activity"/>
    <property type="evidence" value="ECO:0007669"/>
    <property type="project" value="TreeGrafter"/>
</dbReference>
<gene>
    <name evidence="9" type="ORF">Acr_23g0000430</name>
</gene>
<evidence type="ECO:0000256" key="4">
    <source>
        <dbReference type="ARBA" id="ARBA00023002"/>
    </source>
</evidence>
<feature type="region of interest" description="Disordered" evidence="7">
    <location>
        <begin position="1"/>
        <end position="31"/>
    </location>
</feature>
<accession>A0A7J0GLP7</accession>
<comment type="cofactor">
    <cofactor evidence="6">
        <name>Fe(2+)</name>
        <dbReference type="ChEBI" id="CHEBI:29033"/>
    </cofactor>
    <text evidence="6">Binds 1 Fe(2+) ion per subunit.</text>
</comment>
<dbReference type="Proteomes" id="UP000585474">
    <property type="component" value="Unassembled WGS sequence"/>
</dbReference>
<sequence length="235" mass="26001">MNRGRAQNDGRYSAPRGRGPSSRSAGRSAHRHSPGLIIHSFSFSIHPSIRVLKGDDESWSSQNDERYSAPRGRGPSSRSAGRSAHRHSPIKIVKKCRDLSIGFGGFYDPSYRNGGKLHLKMLCLGKNWDPETSMYGDQQPIASLGSLSYPFVRKLLQILAKIVSSIYSAFPPKPPRDTDNADKEVLKSGYVLIFGGESRLIFHGVASILPDTTPKLLMDGTNMLPGRLNLTFREY</sequence>
<feature type="domain" description="Alpha-ketoglutarate-dependent dioxygenase AlkB-like" evidence="8">
    <location>
        <begin position="175"/>
        <end position="233"/>
    </location>
</feature>
<dbReference type="PANTHER" id="PTHR16557:SF2">
    <property type="entry name" value="NUCLEIC ACID DIOXYGENASE ALKBH1"/>
    <property type="match status" value="1"/>
</dbReference>